<keyword evidence="2" id="KW-1185">Reference proteome</keyword>
<protein>
    <recommendedName>
        <fullName evidence="3">Transposase IS4-like domain-containing protein</fullName>
    </recommendedName>
</protein>
<evidence type="ECO:0000313" key="1">
    <source>
        <dbReference type="EMBL" id="ETZ04974.1"/>
    </source>
</evidence>
<gene>
    <name evidence="1" type="ORF">K737_300595</name>
</gene>
<proteinExistence type="predicted"/>
<evidence type="ECO:0000313" key="2">
    <source>
        <dbReference type="Proteomes" id="UP000026922"/>
    </source>
</evidence>
<sequence length="95" mass="10950">MEGKKIRKRHHSGVDRQGNLLHITVHKANDTGAGCRVFKEMLQKYPKLNGVCADAGYRNPMEAFVRNILNKTIVISEHISQEWAILPKRWIVERT</sequence>
<evidence type="ECO:0008006" key="3">
    <source>
        <dbReference type="Google" id="ProtNLM"/>
    </source>
</evidence>
<name>A0A061JIP3_9PROT</name>
<comment type="caution">
    <text evidence="1">The sequence shown here is derived from an EMBL/GenBank/DDBJ whole genome shotgun (WGS) entry which is preliminary data.</text>
</comment>
<organism evidence="1 2">
    <name type="scientific">Holospora undulata HU1</name>
    <dbReference type="NCBI Taxonomy" id="1321371"/>
    <lineage>
        <taxon>Bacteria</taxon>
        <taxon>Pseudomonadati</taxon>
        <taxon>Pseudomonadota</taxon>
        <taxon>Alphaproteobacteria</taxon>
        <taxon>Holosporales</taxon>
        <taxon>Holosporaceae</taxon>
        <taxon>Holospora</taxon>
    </lineage>
</organism>
<reference evidence="1 2" key="1">
    <citation type="journal article" date="2013" name="Genome Announc.">
        <title>Draft Genome Sequence of Holospora undulata Strain HU1, a Micronucleus-Specific Symbiont of the Ciliate Paramecium caudatum.</title>
        <authorList>
            <person name="Dohra H."/>
            <person name="Suzuki H."/>
            <person name="Suzuki T."/>
            <person name="Tanaka K."/>
            <person name="Fujishima M."/>
        </authorList>
    </citation>
    <scope>NUCLEOTIDE SEQUENCE [LARGE SCALE GENOMIC DNA]</scope>
    <source>
        <strain evidence="1 2">HU1</strain>
    </source>
</reference>
<dbReference type="Proteomes" id="UP000026922">
    <property type="component" value="Unassembled WGS sequence"/>
</dbReference>
<dbReference type="RefSeq" id="WP_006304713.1">
    <property type="nucleotide sequence ID" value="NZ_ARPM03000129.1"/>
</dbReference>
<accession>A0A061JIP3</accession>
<dbReference type="EMBL" id="ARPM03000129">
    <property type="protein sequence ID" value="ETZ04974.1"/>
    <property type="molecule type" value="Genomic_DNA"/>
</dbReference>
<dbReference type="AlphaFoldDB" id="A0A061JIP3"/>